<evidence type="ECO:0000313" key="7">
    <source>
        <dbReference type="Proteomes" id="UP000261811"/>
    </source>
</evidence>
<dbReference type="OrthoDB" id="3514167at2"/>
<evidence type="ECO:0000256" key="3">
    <source>
        <dbReference type="ARBA" id="ARBA00022840"/>
    </source>
</evidence>
<feature type="compositionally biased region" description="Basic and acidic residues" evidence="4">
    <location>
        <begin position="341"/>
        <end position="387"/>
    </location>
</feature>
<dbReference type="InterPro" id="IPR027417">
    <property type="entry name" value="P-loop_NTPase"/>
</dbReference>
<gene>
    <name evidence="6" type="ORF">DZF91_14935</name>
</gene>
<dbReference type="PANTHER" id="PTHR42788:SF13">
    <property type="entry name" value="ALIPHATIC SULFONATES IMPORT ATP-BINDING PROTEIN SSUB"/>
    <property type="match status" value="1"/>
</dbReference>
<keyword evidence="3 6" id="KW-0067">ATP-binding</keyword>
<feature type="compositionally biased region" description="Basic and acidic residues" evidence="4">
    <location>
        <begin position="290"/>
        <end position="316"/>
    </location>
</feature>
<dbReference type="InterPro" id="IPR003593">
    <property type="entry name" value="AAA+_ATPase"/>
</dbReference>
<feature type="domain" description="ABC transporter" evidence="5">
    <location>
        <begin position="2"/>
        <end position="232"/>
    </location>
</feature>
<dbReference type="Gene3D" id="3.40.50.300">
    <property type="entry name" value="P-loop containing nucleotide triphosphate hydrolases"/>
    <property type="match status" value="1"/>
</dbReference>
<evidence type="ECO:0000256" key="4">
    <source>
        <dbReference type="SAM" id="MobiDB-lite"/>
    </source>
</evidence>
<feature type="compositionally biased region" description="Low complexity" evidence="4">
    <location>
        <begin position="271"/>
        <end position="286"/>
    </location>
</feature>
<sequence length="457" mass="49048">MLEIADLTHSYADGHTAIDGLTLSVEDGSLVSIVGPSGCGKSTLLRCIAGLISPSGGTVTLNGRPIDGVPDDLAVVFQDYSRSLFPWMTVRDNVALPLKRKGLSRSARREAADKALAEVGLEGAGRKYHWQLSGGMQQRVAIARALAYKPSLLLMDEPFGAVDAQTREDLEDLVLKLHRSEKMTILLVTHDIDESVYVGDRVVVLGKSPTSVRADLPVDLPTERDQIETRADPEFIRMRAEVGRLIRGTAVAEDETGTAPETAAEPDEAETAAPAESVETAETAETAETETAKKDEDAKSEDAKSETETSETKAETETETETAEQAPPAKPARKRRSRKAKAAEKAAEAEATKDEPAKDEPAADAPVEDKPAEDKASGDKPEEKATDDGAVEEQPSEPEATKDETAKDETAKDETAKDETAEKKAAEQPKRAKNGRRRGRKNAGTVVEAASLRQGTE</sequence>
<dbReference type="PROSITE" id="PS50893">
    <property type="entry name" value="ABC_TRANSPORTER_2"/>
    <property type="match status" value="1"/>
</dbReference>
<protein>
    <submittedName>
        <fullName evidence="6">ATP-binding cassette domain-containing protein</fullName>
    </submittedName>
</protein>
<evidence type="ECO:0000313" key="6">
    <source>
        <dbReference type="EMBL" id="RFU40825.1"/>
    </source>
</evidence>
<dbReference type="InterPro" id="IPR050166">
    <property type="entry name" value="ABC_transporter_ATP-bind"/>
</dbReference>
<dbReference type="CDD" id="cd03293">
    <property type="entry name" value="ABC_NrtD_SsuB_transporters"/>
    <property type="match status" value="1"/>
</dbReference>
<dbReference type="GO" id="GO:0016887">
    <property type="term" value="F:ATP hydrolysis activity"/>
    <property type="evidence" value="ECO:0007669"/>
    <property type="project" value="InterPro"/>
</dbReference>
<dbReference type="SUPFAM" id="SSF52540">
    <property type="entry name" value="P-loop containing nucleoside triphosphate hydrolases"/>
    <property type="match status" value="1"/>
</dbReference>
<dbReference type="GO" id="GO:0005524">
    <property type="term" value="F:ATP binding"/>
    <property type="evidence" value="ECO:0007669"/>
    <property type="project" value="UniProtKB-KW"/>
</dbReference>
<dbReference type="InterPro" id="IPR017871">
    <property type="entry name" value="ABC_transporter-like_CS"/>
</dbReference>
<comment type="caution">
    <text evidence="6">The sequence shown here is derived from an EMBL/GenBank/DDBJ whole genome shotgun (WGS) entry which is preliminary data.</text>
</comment>
<evidence type="ECO:0000259" key="5">
    <source>
        <dbReference type="PROSITE" id="PS50893"/>
    </source>
</evidence>
<dbReference type="AlphaFoldDB" id="A0A372JLF7"/>
<dbReference type="RefSeq" id="WP_117358075.1">
    <property type="nucleotide sequence ID" value="NZ_QURH01000255.1"/>
</dbReference>
<feature type="compositionally biased region" description="Basic residues" evidence="4">
    <location>
        <begin position="331"/>
        <end position="340"/>
    </location>
</feature>
<accession>A0A372JLF7</accession>
<organism evidence="6 7">
    <name type="scientific">Actinomadura logoneensis</name>
    <dbReference type="NCBI Taxonomy" id="2293572"/>
    <lineage>
        <taxon>Bacteria</taxon>
        <taxon>Bacillati</taxon>
        <taxon>Actinomycetota</taxon>
        <taxon>Actinomycetes</taxon>
        <taxon>Streptosporangiales</taxon>
        <taxon>Thermomonosporaceae</taxon>
        <taxon>Actinomadura</taxon>
    </lineage>
</organism>
<feature type="compositionally biased region" description="Basic residues" evidence="4">
    <location>
        <begin position="431"/>
        <end position="441"/>
    </location>
</feature>
<feature type="region of interest" description="Disordered" evidence="4">
    <location>
        <begin position="248"/>
        <end position="457"/>
    </location>
</feature>
<keyword evidence="2" id="KW-0547">Nucleotide-binding</keyword>
<keyword evidence="7" id="KW-1185">Reference proteome</keyword>
<evidence type="ECO:0000256" key="1">
    <source>
        <dbReference type="ARBA" id="ARBA00022448"/>
    </source>
</evidence>
<dbReference type="Proteomes" id="UP000261811">
    <property type="component" value="Unassembled WGS sequence"/>
</dbReference>
<dbReference type="PANTHER" id="PTHR42788">
    <property type="entry name" value="TAURINE IMPORT ATP-BINDING PROTEIN-RELATED"/>
    <property type="match status" value="1"/>
</dbReference>
<reference evidence="6 7" key="1">
    <citation type="submission" date="2018-08" db="EMBL/GenBank/DDBJ databases">
        <title>Actinomadura jelena sp. nov., a novel Actinomycete isolated from soil in Chad.</title>
        <authorList>
            <person name="Shi L."/>
        </authorList>
    </citation>
    <scope>NUCLEOTIDE SEQUENCE [LARGE SCALE GENOMIC DNA]</scope>
    <source>
        <strain evidence="6 7">NEAU-G17</strain>
    </source>
</reference>
<feature type="compositionally biased region" description="Basic and acidic residues" evidence="4">
    <location>
        <begin position="399"/>
        <end position="430"/>
    </location>
</feature>
<dbReference type="InterPro" id="IPR003439">
    <property type="entry name" value="ABC_transporter-like_ATP-bd"/>
</dbReference>
<dbReference type="Pfam" id="PF00005">
    <property type="entry name" value="ABC_tran"/>
    <property type="match status" value="1"/>
</dbReference>
<keyword evidence="1" id="KW-0813">Transport</keyword>
<dbReference type="SMART" id="SM00382">
    <property type="entry name" value="AAA"/>
    <property type="match status" value="1"/>
</dbReference>
<evidence type="ECO:0000256" key="2">
    <source>
        <dbReference type="ARBA" id="ARBA00022741"/>
    </source>
</evidence>
<proteinExistence type="predicted"/>
<dbReference type="EMBL" id="QURH01000255">
    <property type="protein sequence ID" value="RFU40825.1"/>
    <property type="molecule type" value="Genomic_DNA"/>
</dbReference>
<name>A0A372JLF7_9ACTN</name>
<dbReference type="PROSITE" id="PS00211">
    <property type="entry name" value="ABC_TRANSPORTER_1"/>
    <property type="match status" value="1"/>
</dbReference>